<dbReference type="AlphaFoldDB" id="A0A183IUM1"/>
<feature type="region of interest" description="Disordered" evidence="2">
    <location>
        <begin position="1"/>
        <end position="36"/>
    </location>
</feature>
<gene>
    <name evidence="3" type="ORF">SBAD_LOCUS7318</name>
</gene>
<evidence type="ECO:0000256" key="1">
    <source>
        <dbReference type="ARBA" id="ARBA00005472"/>
    </source>
</evidence>
<dbReference type="GO" id="GO:0004864">
    <property type="term" value="F:protein phosphatase inhibitor activity"/>
    <property type="evidence" value="ECO:0007669"/>
    <property type="project" value="InterPro"/>
</dbReference>
<accession>A0A183IUM1</accession>
<evidence type="ECO:0000313" key="4">
    <source>
        <dbReference type="Proteomes" id="UP000270296"/>
    </source>
</evidence>
<sequence>MDVSDSESSNGNKGTGDGDDKNNFDPAQNLKLRPKKGILKTAGASQGARFDEMNILATLSPADKDYGFMKIDEPKTPYTRLSESESEEGTSEGVRRVSLIEQGVDPHELEERYYFFYFLYLGDRLCGCCISLTDQ</sequence>
<dbReference type="Pfam" id="PF04979">
    <property type="entry name" value="IPP-2"/>
    <property type="match status" value="1"/>
</dbReference>
<evidence type="ECO:0000256" key="2">
    <source>
        <dbReference type="SAM" id="MobiDB-lite"/>
    </source>
</evidence>
<evidence type="ECO:0000313" key="3">
    <source>
        <dbReference type="EMBL" id="VDP12696.1"/>
    </source>
</evidence>
<organism evidence="5">
    <name type="scientific">Soboliphyme baturini</name>
    <dbReference type="NCBI Taxonomy" id="241478"/>
    <lineage>
        <taxon>Eukaryota</taxon>
        <taxon>Metazoa</taxon>
        <taxon>Ecdysozoa</taxon>
        <taxon>Nematoda</taxon>
        <taxon>Enoplea</taxon>
        <taxon>Dorylaimia</taxon>
        <taxon>Dioctophymatida</taxon>
        <taxon>Dioctophymatoidea</taxon>
        <taxon>Soboliphymatidae</taxon>
        <taxon>Soboliphyme</taxon>
    </lineage>
</organism>
<proteinExistence type="inferred from homology"/>
<dbReference type="PANTHER" id="PTHR12398:SF20">
    <property type="entry name" value="PROTEIN PHOSPHATASE 1 REGULATORY INHIBITOR SUBUNIT 2"/>
    <property type="match status" value="1"/>
</dbReference>
<dbReference type="InterPro" id="IPR007062">
    <property type="entry name" value="PPI-2"/>
</dbReference>
<comment type="similarity">
    <text evidence="1">Belongs to the protein phosphatase inhibitor 2 family.</text>
</comment>
<dbReference type="OrthoDB" id="551302at2759"/>
<dbReference type="WBParaSite" id="SBAD_0000759201-mRNA-1">
    <property type="protein sequence ID" value="SBAD_0000759201-mRNA-1"/>
    <property type="gene ID" value="SBAD_0000759201"/>
</dbReference>
<reference evidence="3 4" key="2">
    <citation type="submission" date="2018-11" db="EMBL/GenBank/DDBJ databases">
        <authorList>
            <consortium name="Pathogen Informatics"/>
        </authorList>
    </citation>
    <scope>NUCLEOTIDE SEQUENCE [LARGE SCALE GENOMIC DNA]</scope>
</reference>
<dbReference type="PANTHER" id="PTHR12398">
    <property type="entry name" value="PROTEIN PHOSPHATASE INHIBITOR"/>
    <property type="match status" value="1"/>
</dbReference>
<evidence type="ECO:0000313" key="5">
    <source>
        <dbReference type="WBParaSite" id="SBAD_0000759201-mRNA-1"/>
    </source>
</evidence>
<dbReference type="Proteomes" id="UP000270296">
    <property type="component" value="Unassembled WGS sequence"/>
</dbReference>
<keyword evidence="4" id="KW-1185">Reference proteome</keyword>
<dbReference type="Gene3D" id="6.10.250.1050">
    <property type="match status" value="1"/>
</dbReference>
<reference evidence="5" key="1">
    <citation type="submission" date="2016-06" db="UniProtKB">
        <authorList>
            <consortium name="WormBaseParasite"/>
        </authorList>
    </citation>
    <scope>IDENTIFICATION</scope>
</reference>
<name>A0A183IUM1_9BILA</name>
<dbReference type="GO" id="GO:0009966">
    <property type="term" value="P:regulation of signal transduction"/>
    <property type="evidence" value="ECO:0007669"/>
    <property type="project" value="InterPro"/>
</dbReference>
<dbReference type="EMBL" id="UZAM01010524">
    <property type="protein sequence ID" value="VDP12696.1"/>
    <property type="molecule type" value="Genomic_DNA"/>
</dbReference>
<protein>
    <submittedName>
        <fullName evidence="5">Miff domain-containing protein</fullName>
    </submittedName>
</protein>